<dbReference type="Pfam" id="PF24032">
    <property type="entry name" value="YQBQ"/>
    <property type="match status" value="1"/>
</dbReference>
<dbReference type="SUPFAM" id="SSF69279">
    <property type="entry name" value="Phage tail proteins"/>
    <property type="match status" value="1"/>
</dbReference>
<name>F2JK29_CELLD</name>
<dbReference type="GO" id="GO:0016787">
    <property type="term" value="F:hydrolase activity"/>
    <property type="evidence" value="ECO:0007669"/>
    <property type="project" value="UniProtKB-KW"/>
</dbReference>
<organism evidence="2 3">
    <name type="scientific">Cellulosilyticum lentocellum (strain ATCC 49066 / DSM 5427 / NCIMB 11756 / RHM5)</name>
    <name type="common">Clostridium lentocellum</name>
    <dbReference type="NCBI Taxonomy" id="642492"/>
    <lineage>
        <taxon>Bacteria</taxon>
        <taxon>Bacillati</taxon>
        <taxon>Bacillota</taxon>
        <taxon>Clostridia</taxon>
        <taxon>Lachnospirales</taxon>
        <taxon>Cellulosilyticaceae</taxon>
        <taxon>Cellulosilyticum</taxon>
    </lineage>
</organism>
<protein>
    <submittedName>
        <fullName evidence="2">Putative phage cell wall hydrolase</fullName>
    </submittedName>
</protein>
<gene>
    <name evidence="2" type="ordered locus">Clole_2744</name>
</gene>
<keyword evidence="2" id="KW-0378">Hydrolase</keyword>
<evidence type="ECO:0000313" key="2">
    <source>
        <dbReference type="EMBL" id="ADZ84444.1"/>
    </source>
</evidence>
<proteinExistence type="predicted"/>
<keyword evidence="3" id="KW-1185">Reference proteome</keyword>
<evidence type="ECO:0000313" key="3">
    <source>
        <dbReference type="Proteomes" id="UP000008467"/>
    </source>
</evidence>
<dbReference type="HOGENOM" id="CLU_060297_1_0_9"/>
<evidence type="ECO:0000259" key="1">
    <source>
        <dbReference type="Pfam" id="PF24032"/>
    </source>
</evidence>
<dbReference type="Proteomes" id="UP000008467">
    <property type="component" value="Chromosome"/>
</dbReference>
<dbReference type="RefSeq" id="WP_013657736.1">
    <property type="nucleotide sequence ID" value="NC_015275.1"/>
</dbReference>
<feature type="domain" description="YqbQ/XkdQ" evidence="1">
    <location>
        <begin position="25"/>
        <end position="315"/>
    </location>
</feature>
<reference evidence="2 3" key="1">
    <citation type="journal article" date="2011" name="J. Bacteriol.">
        <title>Complete genome sequence of the cellulose-degrading bacterium Cellulosilyticum lentocellum.</title>
        <authorList>
            <consortium name="US DOE Joint Genome Institute"/>
            <person name="Miller D.A."/>
            <person name="Suen G."/>
            <person name="Bruce D."/>
            <person name="Copeland A."/>
            <person name="Cheng J.F."/>
            <person name="Detter C."/>
            <person name="Goodwin L.A."/>
            <person name="Han C.S."/>
            <person name="Hauser L.J."/>
            <person name="Land M.L."/>
            <person name="Lapidus A."/>
            <person name="Lucas S."/>
            <person name="Meincke L."/>
            <person name="Pitluck S."/>
            <person name="Tapia R."/>
            <person name="Teshima H."/>
            <person name="Woyke T."/>
            <person name="Fox B.G."/>
            <person name="Angert E.R."/>
            <person name="Currie C.R."/>
        </authorList>
    </citation>
    <scope>NUCLEOTIDE SEQUENCE [LARGE SCALE GENOMIC DNA]</scope>
    <source>
        <strain evidence="3">ATCC 49066 / DSM 5427 / NCIMB 11756 / RHM5</strain>
    </source>
</reference>
<dbReference type="EMBL" id="CP002582">
    <property type="protein sequence ID" value="ADZ84444.1"/>
    <property type="molecule type" value="Genomic_DNA"/>
</dbReference>
<dbReference type="InterPro" id="IPR056937">
    <property type="entry name" value="YqbQ/XkdQ"/>
</dbReference>
<dbReference type="AlphaFoldDB" id="F2JK29"/>
<accession>F2JK29</accession>
<sequence length="326" mass="37392">MDSYVELLIQNEEIVYQPVIEGEIIWETERKGTPGKLTFNVLKDGIINFQEGNRVTFTYNGEKIFYGFVFNKSRDKSPIIKVVAYDQLRYFKNKETYVYKNKTAGALLKKICNEFRLKWGNVEDTEYVIASRVEDNTTLFDTMQNALDLTLQNKGKMYVLYDDFGSLALRNVESLKLDLIINEETAQDFDYKSSIDGETYNKIKLSYENKETGKREIYIAKDGTNINKWGVLQYFDTIDEKTNGKAKADALLKLYNDKTRNLSIKDAFGDVRVRGGSSVIVCLNLGDVNVRNYMLVEKVKHTFSSNLHTMDLTLRGGTKKGVNFSA</sequence>
<dbReference type="eggNOG" id="COG4193">
    <property type="taxonomic scope" value="Bacteria"/>
</dbReference>
<dbReference type="KEGG" id="cle:Clole_2744"/>
<dbReference type="STRING" id="642492.Clole_2744"/>